<comment type="caution">
    <text evidence="7">The sequence shown here is derived from an EMBL/GenBank/DDBJ whole genome shotgun (WGS) entry which is preliminary data.</text>
</comment>
<proteinExistence type="inferred from homology"/>
<dbReference type="InterPro" id="IPR007630">
    <property type="entry name" value="RNA_pol_sigma70_r4"/>
</dbReference>
<reference evidence="7" key="1">
    <citation type="journal article" date="2020" name="mSystems">
        <title>Genome- and Community-Level Interaction Insights into Carbon Utilization and Element Cycling Functions of Hydrothermarchaeota in Hydrothermal Sediment.</title>
        <authorList>
            <person name="Zhou Z."/>
            <person name="Liu Y."/>
            <person name="Xu W."/>
            <person name="Pan J."/>
            <person name="Luo Z.H."/>
            <person name="Li M."/>
        </authorList>
    </citation>
    <scope>NUCLEOTIDE SEQUENCE [LARGE SCALE GENOMIC DNA]</scope>
    <source>
        <strain evidence="7">HyVt-219</strain>
    </source>
</reference>
<dbReference type="InterPro" id="IPR036388">
    <property type="entry name" value="WH-like_DNA-bd_sf"/>
</dbReference>
<keyword evidence="2" id="KW-0805">Transcription regulation</keyword>
<dbReference type="AlphaFoldDB" id="A0A7V0QQC2"/>
<keyword evidence="3" id="KW-0238">DNA-binding</keyword>
<dbReference type="GO" id="GO:0006352">
    <property type="term" value="P:DNA-templated transcription initiation"/>
    <property type="evidence" value="ECO:0007669"/>
    <property type="project" value="InterPro"/>
</dbReference>
<feature type="domain" description="Sugar-binding" evidence="5">
    <location>
        <begin position="75"/>
        <end position="314"/>
    </location>
</feature>
<feature type="non-terminal residue" evidence="7">
    <location>
        <position position="314"/>
    </location>
</feature>
<organism evidence="7">
    <name type="scientific">Aerophobetes bacterium</name>
    <dbReference type="NCBI Taxonomy" id="2030807"/>
    <lineage>
        <taxon>Bacteria</taxon>
        <taxon>Candidatus Aerophobota</taxon>
    </lineage>
</organism>
<dbReference type="PANTHER" id="PTHR34294">
    <property type="entry name" value="TRANSCRIPTIONAL REGULATOR-RELATED"/>
    <property type="match status" value="1"/>
</dbReference>
<dbReference type="InterPro" id="IPR009057">
    <property type="entry name" value="Homeodomain-like_sf"/>
</dbReference>
<dbReference type="Pfam" id="PF04198">
    <property type="entry name" value="Sugar-bind"/>
    <property type="match status" value="1"/>
</dbReference>
<evidence type="ECO:0000256" key="1">
    <source>
        <dbReference type="ARBA" id="ARBA00010466"/>
    </source>
</evidence>
<dbReference type="PANTHER" id="PTHR34294:SF1">
    <property type="entry name" value="TRANSCRIPTIONAL REGULATOR LSRR"/>
    <property type="match status" value="1"/>
</dbReference>
<comment type="similarity">
    <text evidence="1">Belongs to the SorC transcriptional regulatory family.</text>
</comment>
<dbReference type="EMBL" id="DRBC01000157">
    <property type="protein sequence ID" value="HDN84646.1"/>
    <property type="molecule type" value="Genomic_DNA"/>
</dbReference>
<dbReference type="Pfam" id="PF04545">
    <property type="entry name" value="Sigma70_r4"/>
    <property type="match status" value="1"/>
</dbReference>
<dbReference type="SUPFAM" id="SSF100950">
    <property type="entry name" value="NagB/RpiA/CoA transferase-like"/>
    <property type="match status" value="1"/>
</dbReference>
<dbReference type="InterPro" id="IPR037171">
    <property type="entry name" value="NagB/RpiA_transferase-like"/>
</dbReference>
<dbReference type="Gene3D" id="1.10.10.10">
    <property type="entry name" value="Winged helix-like DNA-binding domain superfamily/Winged helix DNA-binding domain"/>
    <property type="match status" value="1"/>
</dbReference>
<evidence type="ECO:0000256" key="2">
    <source>
        <dbReference type="ARBA" id="ARBA00023015"/>
    </source>
</evidence>
<dbReference type="Gene3D" id="3.40.50.1360">
    <property type="match status" value="1"/>
</dbReference>
<protein>
    <submittedName>
        <fullName evidence="7">Sugar-binding transcriptional regulator</fullName>
    </submittedName>
</protein>
<evidence type="ECO:0000256" key="3">
    <source>
        <dbReference type="ARBA" id="ARBA00023125"/>
    </source>
</evidence>
<evidence type="ECO:0000256" key="4">
    <source>
        <dbReference type="ARBA" id="ARBA00023163"/>
    </source>
</evidence>
<evidence type="ECO:0000259" key="5">
    <source>
        <dbReference type="Pfam" id="PF04198"/>
    </source>
</evidence>
<dbReference type="SUPFAM" id="SSF46689">
    <property type="entry name" value="Homeodomain-like"/>
    <property type="match status" value="1"/>
</dbReference>
<dbReference type="GO" id="GO:0003700">
    <property type="term" value="F:DNA-binding transcription factor activity"/>
    <property type="evidence" value="ECO:0007669"/>
    <property type="project" value="InterPro"/>
</dbReference>
<feature type="domain" description="RNA polymerase sigma-70 region 4" evidence="6">
    <location>
        <begin position="30"/>
        <end position="62"/>
    </location>
</feature>
<dbReference type="GO" id="GO:0003677">
    <property type="term" value="F:DNA binding"/>
    <property type="evidence" value="ECO:0007669"/>
    <property type="project" value="UniProtKB-KW"/>
</dbReference>
<keyword evidence="4" id="KW-0804">Transcription</keyword>
<dbReference type="GO" id="GO:0030246">
    <property type="term" value="F:carbohydrate binding"/>
    <property type="evidence" value="ECO:0007669"/>
    <property type="project" value="InterPro"/>
</dbReference>
<dbReference type="InterPro" id="IPR007324">
    <property type="entry name" value="Sugar-bd_dom_put"/>
</dbReference>
<name>A0A7V0QQC2_UNCAE</name>
<sequence length="314" mass="35080">MIICSYLIQRTNFMVEDYGEYDLLVRVAWLYYEEGLTQDQIAQRFNLSRSKVVRILKRAREKGIVSFQITGVGSNCLSLEKKLISLFDLEDAMVVPLISEEKVRDTLGKAAAVYLERNLKDGELLAIGWGRTIHKIADHIRGGQFKSLRVVNLMGGLTTSLFLNPYDIGGRLASLWGGECYYVYAPAIAASEELARSFKSELTVKTAMKMAKLADYSLVGIGEVGRENTLTMMGYINLPETEILRRNGAVGNILAQFFNLRGEKVDCELHKRIVGLSIEELRGLKRVIGVAGGRRKVQSILGALHGRFINILIT</sequence>
<dbReference type="Proteomes" id="UP000885660">
    <property type="component" value="Unassembled WGS sequence"/>
</dbReference>
<dbReference type="InterPro" id="IPR051054">
    <property type="entry name" value="SorC_transcr_regulators"/>
</dbReference>
<accession>A0A7V0QQC2</accession>
<gene>
    <name evidence="7" type="ORF">ENG47_02655</name>
</gene>
<evidence type="ECO:0000313" key="7">
    <source>
        <dbReference type="EMBL" id="HDN84646.1"/>
    </source>
</evidence>
<evidence type="ECO:0000259" key="6">
    <source>
        <dbReference type="Pfam" id="PF04545"/>
    </source>
</evidence>